<evidence type="ECO:0000313" key="7">
    <source>
        <dbReference type="EMBL" id="KKM14842.1"/>
    </source>
</evidence>
<feature type="domain" description="Peptidase S8/S53" evidence="6">
    <location>
        <begin position="210"/>
        <end position="478"/>
    </location>
</feature>
<keyword evidence="5" id="KW-1133">Transmembrane helix</keyword>
<evidence type="ECO:0000256" key="5">
    <source>
        <dbReference type="SAM" id="Phobius"/>
    </source>
</evidence>
<dbReference type="EMBL" id="LAZR01015054">
    <property type="protein sequence ID" value="KKM14842.1"/>
    <property type="molecule type" value="Genomic_DNA"/>
</dbReference>
<dbReference type="PROSITE" id="PS00137">
    <property type="entry name" value="SUBTILASE_HIS"/>
    <property type="match status" value="1"/>
</dbReference>
<keyword evidence="3" id="KW-0378">Hydrolase</keyword>
<dbReference type="SUPFAM" id="SSF52743">
    <property type="entry name" value="Subtilisin-like"/>
    <property type="match status" value="1"/>
</dbReference>
<comment type="similarity">
    <text evidence="1">Belongs to the peptidase S8 family.</text>
</comment>
<dbReference type="Pfam" id="PF00082">
    <property type="entry name" value="Peptidase_S8"/>
    <property type="match status" value="1"/>
</dbReference>
<dbReference type="Gene3D" id="3.40.50.200">
    <property type="entry name" value="Peptidase S8/S53 domain"/>
    <property type="match status" value="1"/>
</dbReference>
<dbReference type="AlphaFoldDB" id="A0A0F9HI52"/>
<evidence type="ECO:0000256" key="3">
    <source>
        <dbReference type="ARBA" id="ARBA00022801"/>
    </source>
</evidence>
<keyword evidence="5" id="KW-0472">Membrane</keyword>
<dbReference type="PROSITE" id="PS00136">
    <property type="entry name" value="SUBTILASE_ASP"/>
    <property type="match status" value="1"/>
</dbReference>
<name>A0A0F9HI52_9ZZZZ</name>
<dbReference type="InterPro" id="IPR015500">
    <property type="entry name" value="Peptidase_S8_subtilisin-rel"/>
</dbReference>
<keyword evidence="5" id="KW-0812">Transmembrane</keyword>
<organism evidence="7">
    <name type="scientific">marine sediment metagenome</name>
    <dbReference type="NCBI Taxonomy" id="412755"/>
    <lineage>
        <taxon>unclassified sequences</taxon>
        <taxon>metagenomes</taxon>
        <taxon>ecological metagenomes</taxon>
    </lineage>
</organism>
<gene>
    <name evidence="7" type="ORF">LCGC14_1702060</name>
</gene>
<dbReference type="GO" id="GO:0004252">
    <property type="term" value="F:serine-type endopeptidase activity"/>
    <property type="evidence" value="ECO:0007669"/>
    <property type="project" value="InterPro"/>
</dbReference>
<keyword evidence="4" id="KW-0720">Serine protease</keyword>
<dbReference type="InterPro" id="IPR000209">
    <property type="entry name" value="Peptidase_S8/S53_dom"/>
</dbReference>
<dbReference type="InterPro" id="IPR023828">
    <property type="entry name" value="Peptidase_S8_Ser-AS"/>
</dbReference>
<comment type="caution">
    <text evidence="7">The sequence shown here is derived from an EMBL/GenBank/DDBJ whole genome shotgun (WGS) entry which is preliminary data.</text>
</comment>
<dbReference type="SUPFAM" id="SSF52317">
    <property type="entry name" value="Class I glutamine amidotransferase-like"/>
    <property type="match status" value="1"/>
</dbReference>
<sequence>MFLFHNSMRKSKIMFKPLIFLIILINLFLIPFFGIGYFSSTNYKLDSNEGINTEQLSSLIINKKLHRNSDLNFKLNRIDSVFDEQLKDYLVDTNLFSNLNPVDLKIIILFESETTKRERINIVDSIFEEYEILANYEIIPGIYLKIDPNQLILNQDSLEEVESIKLIYKSQIYSSPYISEDNLELNSLNQDSYSNWWLSAIGAEDLQYNGSGIRVAVIDTGVYDHPDLNVVENRNFVLPESIQNYDDSVGHGTHVAGIISGDGSGSSGKYKGVAPGVLIINARVGNESGLEEGDIIRAIEWSSKPTEFGGAGADIISMSFGGGDASISDSLTLAISSAKDSYGVMFVASAGNSGPDYFSGSTPATGIDVISVGATDENDELASFSSWGPTFGYIGFPDVVAPGVKIISAEAPLSTISKQKRYKGDFFDFPGDADYIPLSGTSMSAPVVSGALAILKQAYPFLTPETARIALIEGARMLTNDIDDDFLKSGAGIINISASLTYLNSITGNYNDIAKVFPSDLPVKPYDLLNFPGDRQKFNLTIISGESNSFNIEVSNNIQGLSVLLDKTSIVFSDSGIGFVELDIQINKDAIPGIRNFQLNLTNGGQLYDSVAITIEIRLPEYKILMESYHGLNDWFSSLSYYQMGFYEAMSDISEFNISIDYKMEHWTPDYNSDFNNSILTEQRLGQYDLVILQMPILPYSFLEINNLKTYFDNGGNILFLGTRYQDMVVDNINDLFSKLDIGVEINEENIMDVEWVGIGAILNSQGVDNLDNPSIFEDVGNFTWFLGNSFTVSNNAESIATLENKTVVAMYNGTTEGKGRFLAFGDFYWLFSEYRSSTYSQDHSNLLKNVLEYFLQEEEVSINIG</sequence>
<evidence type="ECO:0000256" key="2">
    <source>
        <dbReference type="ARBA" id="ARBA00022670"/>
    </source>
</evidence>
<feature type="non-terminal residue" evidence="7">
    <location>
        <position position="866"/>
    </location>
</feature>
<dbReference type="PROSITE" id="PS00138">
    <property type="entry name" value="SUBTILASE_SER"/>
    <property type="match status" value="1"/>
</dbReference>
<dbReference type="GO" id="GO:0006508">
    <property type="term" value="P:proteolysis"/>
    <property type="evidence" value="ECO:0007669"/>
    <property type="project" value="UniProtKB-KW"/>
</dbReference>
<evidence type="ECO:0000256" key="4">
    <source>
        <dbReference type="ARBA" id="ARBA00022825"/>
    </source>
</evidence>
<dbReference type="InterPro" id="IPR022398">
    <property type="entry name" value="Peptidase_S8_His-AS"/>
</dbReference>
<dbReference type="PROSITE" id="PS51892">
    <property type="entry name" value="SUBTILASE"/>
    <property type="match status" value="1"/>
</dbReference>
<feature type="transmembrane region" description="Helical" evidence="5">
    <location>
        <begin position="18"/>
        <end position="38"/>
    </location>
</feature>
<keyword evidence="2" id="KW-0645">Protease</keyword>
<dbReference type="PANTHER" id="PTHR43806:SF11">
    <property type="entry name" value="CEREVISIN-RELATED"/>
    <property type="match status" value="1"/>
</dbReference>
<dbReference type="PANTHER" id="PTHR43806">
    <property type="entry name" value="PEPTIDASE S8"/>
    <property type="match status" value="1"/>
</dbReference>
<reference evidence="7" key="1">
    <citation type="journal article" date="2015" name="Nature">
        <title>Complex archaea that bridge the gap between prokaryotes and eukaryotes.</title>
        <authorList>
            <person name="Spang A."/>
            <person name="Saw J.H."/>
            <person name="Jorgensen S.L."/>
            <person name="Zaremba-Niedzwiedzka K."/>
            <person name="Martijn J."/>
            <person name="Lind A.E."/>
            <person name="van Eijk R."/>
            <person name="Schleper C."/>
            <person name="Guy L."/>
            <person name="Ettema T.J."/>
        </authorList>
    </citation>
    <scope>NUCLEOTIDE SEQUENCE</scope>
</reference>
<evidence type="ECO:0000256" key="1">
    <source>
        <dbReference type="ARBA" id="ARBA00011073"/>
    </source>
</evidence>
<dbReference type="InterPro" id="IPR050131">
    <property type="entry name" value="Peptidase_S8_subtilisin-like"/>
</dbReference>
<dbReference type="PRINTS" id="PR00723">
    <property type="entry name" value="SUBTILISIN"/>
</dbReference>
<dbReference type="InterPro" id="IPR036852">
    <property type="entry name" value="Peptidase_S8/S53_dom_sf"/>
</dbReference>
<dbReference type="InterPro" id="IPR023827">
    <property type="entry name" value="Peptidase_S8_Asp-AS"/>
</dbReference>
<evidence type="ECO:0000259" key="6">
    <source>
        <dbReference type="Pfam" id="PF00082"/>
    </source>
</evidence>
<accession>A0A0F9HI52</accession>
<dbReference type="InterPro" id="IPR029062">
    <property type="entry name" value="Class_I_gatase-like"/>
</dbReference>
<proteinExistence type="inferred from homology"/>
<protein>
    <recommendedName>
        <fullName evidence="6">Peptidase S8/S53 domain-containing protein</fullName>
    </recommendedName>
</protein>